<evidence type="ECO:0000313" key="4">
    <source>
        <dbReference type="EMBL" id="PKI83027.1"/>
    </source>
</evidence>
<organism evidence="4 5">
    <name type="scientific">Malassezia vespertilionis</name>
    <dbReference type="NCBI Taxonomy" id="2020962"/>
    <lineage>
        <taxon>Eukaryota</taxon>
        <taxon>Fungi</taxon>
        <taxon>Dikarya</taxon>
        <taxon>Basidiomycota</taxon>
        <taxon>Ustilaginomycotina</taxon>
        <taxon>Malasseziomycetes</taxon>
        <taxon>Malasseziales</taxon>
        <taxon>Malasseziaceae</taxon>
        <taxon>Malassezia</taxon>
    </lineage>
</organism>
<evidence type="ECO:0000313" key="5">
    <source>
        <dbReference type="Proteomes" id="UP000232875"/>
    </source>
</evidence>
<keyword evidence="1" id="KW-0539">Nucleus</keyword>
<feature type="domain" description="Myb-like" evidence="3">
    <location>
        <begin position="102"/>
        <end position="155"/>
    </location>
</feature>
<proteinExistence type="predicted"/>
<gene>
    <name evidence="4" type="ORF">MVES_003010</name>
</gene>
<dbReference type="PANTHER" id="PTHR46734:SF1">
    <property type="entry name" value="TELOMERIC REPEAT-BINDING FACTOR 1"/>
    <property type="match status" value="1"/>
</dbReference>
<reference evidence="4 5" key="1">
    <citation type="submission" date="2017-10" db="EMBL/GenBank/DDBJ databases">
        <title>A novel species of cold-tolerant Malassezia isolated from bats.</title>
        <authorList>
            <person name="Lorch J.M."/>
            <person name="Palmer J.M."/>
            <person name="Vanderwolf K.J."/>
            <person name="Schmidt K.Z."/>
            <person name="Verant M.L."/>
            <person name="Weller T.J."/>
            <person name="Blehert D.S."/>
        </authorList>
    </citation>
    <scope>NUCLEOTIDE SEQUENCE [LARGE SCALE GENOMIC DNA]</scope>
    <source>
        <strain evidence="4 5">NWHC:44797-103</strain>
    </source>
</reference>
<name>A0A2N1J8Y9_9BASI</name>
<dbReference type="InterPro" id="IPR052450">
    <property type="entry name" value="TRBD-Containing_Protein"/>
</dbReference>
<dbReference type="SMART" id="SM00717">
    <property type="entry name" value="SANT"/>
    <property type="match status" value="2"/>
</dbReference>
<dbReference type="InterPro" id="IPR001005">
    <property type="entry name" value="SANT/Myb"/>
</dbReference>
<dbReference type="STRING" id="2020962.A0A2N1J8Y9"/>
<evidence type="ECO:0000256" key="2">
    <source>
        <dbReference type="SAM" id="MobiDB-lite"/>
    </source>
</evidence>
<sequence>MNGPPDRNDAVANRGSKVKWTEDETKALVKGCNKHGVGSWAQILSDPELRLSFEGRSPSDLKDWFRTGVPDSYRQMHSNAKTYQGNQSCGRAPGVRSVFEKGKAKERNFFTVEEDEALLQGYRKHGAHWAIITRDPVFLNRRRSTDVRDRFRNAFPEEYARAGYKPRRKGKKSTPSKVCTENKEDAAQPNKASTHAPSPCVPAPISENSTPQEFSFSNALVSPNLCHFSADGTIAEHQRSMAIASEPVMQYNYMPWPDAIFKQVHGAASVPNPTCPTPAFGYSTSTEESLLPLAKDWQVPLVAIGPVASQNDLPFTEPNALQNAWMDMVL</sequence>
<protein>
    <recommendedName>
        <fullName evidence="3">Myb-like domain-containing protein</fullName>
    </recommendedName>
</protein>
<dbReference type="PANTHER" id="PTHR46734">
    <property type="entry name" value="TELOMERIC REPEAT-BINDING FACTOR 1 TERF1"/>
    <property type="match status" value="1"/>
</dbReference>
<keyword evidence="5" id="KW-1185">Reference proteome</keyword>
<dbReference type="SUPFAM" id="SSF46689">
    <property type="entry name" value="Homeodomain-like"/>
    <property type="match status" value="2"/>
</dbReference>
<evidence type="ECO:0000259" key="3">
    <source>
        <dbReference type="PROSITE" id="PS50090"/>
    </source>
</evidence>
<accession>A0A2N1J8Y9</accession>
<dbReference type="EMBL" id="KZ454992">
    <property type="protein sequence ID" value="PKI83027.1"/>
    <property type="molecule type" value="Genomic_DNA"/>
</dbReference>
<dbReference type="AlphaFoldDB" id="A0A2N1J8Y9"/>
<dbReference type="Gene3D" id="1.10.10.60">
    <property type="entry name" value="Homeodomain-like"/>
    <property type="match status" value="2"/>
</dbReference>
<dbReference type="CDD" id="cd11660">
    <property type="entry name" value="SANT_TRF"/>
    <property type="match status" value="2"/>
</dbReference>
<dbReference type="Pfam" id="PF00249">
    <property type="entry name" value="Myb_DNA-binding"/>
    <property type="match status" value="2"/>
</dbReference>
<feature type="domain" description="Myb-like" evidence="3">
    <location>
        <begin position="12"/>
        <end position="69"/>
    </location>
</feature>
<dbReference type="Proteomes" id="UP000232875">
    <property type="component" value="Unassembled WGS sequence"/>
</dbReference>
<dbReference type="InterPro" id="IPR009057">
    <property type="entry name" value="Homeodomain-like_sf"/>
</dbReference>
<dbReference type="OrthoDB" id="608866at2759"/>
<dbReference type="PROSITE" id="PS50090">
    <property type="entry name" value="MYB_LIKE"/>
    <property type="match status" value="2"/>
</dbReference>
<evidence type="ECO:0000256" key="1">
    <source>
        <dbReference type="ARBA" id="ARBA00023242"/>
    </source>
</evidence>
<feature type="compositionally biased region" description="Basic residues" evidence="2">
    <location>
        <begin position="164"/>
        <end position="174"/>
    </location>
</feature>
<feature type="region of interest" description="Disordered" evidence="2">
    <location>
        <begin position="162"/>
        <end position="208"/>
    </location>
</feature>